<dbReference type="AlphaFoldDB" id="A0A1G6V704"/>
<dbReference type="EMBL" id="FMZH01000006">
    <property type="protein sequence ID" value="SDD49460.1"/>
    <property type="molecule type" value="Genomic_DNA"/>
</dbReference>
<protein>
    <submittedName>
        <fullName evidence="1">Uncharacterized protein</fullName>
    </submittedName>
</protein>
<dbReference type="STRING" id="390242.SAMN04488024_10621"/>
<name>A0A1G6V704_9SPHI</name>
<accession>A0A1G6V704</accession>
<gene>
    <name evidence="1" type="ORF">SAMN04488024_10621</name>
</gene>
<evidence type="ECO:0000313" key="1">
    <source>
        <dbReference type="EMBL" id="SDD49460.1"/>
    </source>
</evidence>
<reference evidence="2" key="1">
    <citation type="submission" date="2016-10" db="EMBL/GenBank/DDBJ databases">
        <authorList>
            <person name="Varghese N."/>
            <person name="Submissions S."/>
        </authorList>
    </citation>
    <scope>NUCLEOTIDE SEQUENCE [LARGE SCALE GENOMIC DNA]</scope>
    <source>
        <strain evidence="2">DSM 18609</strain>
    </source>
</reference>
<keyword evidence="2" id="KW-1185">Reference proteome</keyword>
<proteinExistence type="predicted"/>
<sequence>MSKFINWKSDWFSGNFHLFVDGLQKGAITFGMWTSNAESMFEDKNYQFASEGFWQSRTKVIDKKTNEVLAIITYDSWKSKALISLNTGEQYEWKSTGVWKSQWTVSNYKDEHIMYTSSSNSGAISSDTDNKLLIIAGLFIKQVYNKRAVFVIACIVPIITTTTLRHH</sequence>
<dbReference type="Proteomes" id="UP000199455">
    <property type="component" value="Unassembled WGS sequence"/>
</dbReference>
<evidence type="ECO:0000313" key="2">
    <source>
        <dbReference type="Proteomes" id="UP000199455"/>
    </source>
</evidence>
<organism evidence="1 2">
    <name type="scientific">Pedobacter soli</name>
    <dbReference type="NCBI Taxonomy" id="390242"/>
    <lineage>
        <taxon>Bacteria</taxon>
        <taxon>Pseudomonadati</taxon>
        <taxon>Bacteroidota</taxon>
        <taxon>Sphingobacteriia</taxon>
        <taxon>Sphingobacteriales</taxon>
        <taxon>Sphingobacteriaceae</taxon>
        <taxon>Pedobacter</taxon>
    </lineage>
</organism>
<dbReference type="RefSeq" id="WP_090769598.1">
    <property type="nucleotide sequence ID" value="NZ_FMZH01000006.1"/>
</dbReference>